<dbReference type="AlphaFoldDB" id="A0AAV0YJW2"/>
<dbReference type="Proteomes" id="UP001157006">
    <property type="component" value="Chromosome 1L"/>
</dbReference>
<sequence length="290" mass="33959">MLMDKEHSARRVAVETSQAYFKFLAQKVHHRWMKDGDANTTLFHASIRQRNNTNRTTSIASWEGSWFNDPKKLTSKFIYFYEELLGNSLSNKIKVKTSILEKGKKLNQRQGDFLMRSYVEDKVKKVVFSILGEKAPGPDDYSSYFLQDNLDIIGEEDDVLLFSKGEFIPIYKMLQGMPIKSKKISAQDFQNLVEKMTGKIRSWSTRALSFAGRDILVNFVLMTFHAYWSQITVLRKHVFKDINSICRAYLWTAIGKHVWNVSRKKEYMWIKCINQVYLKDGDWWDYGIPS</sequence>
<dbReference type="PANTHER" id="PTHR33116:SF84">
    <property type="entry name" value="RNA-DIRECTED DNA POLYMERASE"/>
    <property type="match status" value="1"/>
</dbReference>
<dbReference type="PANTHER" id="PTHR33116">
    <property type="entry name" value="REVERSE TRANSCRIPTASE ZINC-BINDING DOMAIN-CONTAINING PROTEIN-RELATED-RELATED"/>
    <property type="match status" value="1"/>
</dbReference>
<organism evidence="1 2">
    <name type="scientific">Vicia faba</name>
    <name type="common">Broad bean</name>
    <name type="synonym">Faba vulgaris</name>
    <dbReference type="NCBI Taxonomy" id="3906"/>
    <lineage>
        <taxon>Eukaryota</taxon>
        <taxon>Viridiplantae</taxon>
        <taxon>Streptophyta</taxon>
        <taxon>Embryophyta</taxon>
        <taxon>Tracheophyta</taxon>
        <taxon>Spermatophyta</taxon>
        <taxon>Magnoliopsida</taxon>
        <taxon>eudicotyledons</taxon>
        <taxon>Gunneridae</taxon>
        <taxon>Pentapetalae</taxon>
        <taxon>rosids</taxon>
        <taxon>fabids</taxon>
        <taxon>Fabales</taxon>
        <taxon>Fabaceae</taxon>
        <taxon>Papilionoideae</taxon>
        <taxon>50 kb inversion clade</taxon>
        <taxon>NPAAA clade</taxon>
        <taxon>Hologalegina</taxon>
        <taxon>IRL clade</taxon>
        <taxon>Fabeae</taxon>
        <taxon>Vicia</taxon>
    </lineage>
</organism>
<gene>
    <name evidence="1" type="ORF">VFH_I247680</name>
</gene>
<reference evidence="1 2" key="1">
    <citation type="submission" date="2023-01" db="EMBL/GenBank/DDBJ databases">
        <authorList>
            <person name="Kreplak J."/>
        </authorList>
    </citation>
    <scope>NUCLEOTIDE SEQUENCE [LARGE SCALE GENOMIC DNA]</scope>
</reference>
<keyword evidence="2" id="KW-1185">Reference proteome</keyword>
<proteinExistence type="predicted"/>
<protein>
    <submittedName>
        <fullName evidence="1">Uncharacterized protein</fullName>
    </submittedName>
</protein>
<evidence type="ECO:0000313" key="2">
    <source>
        <dbReference type="Proteomes" id="UP001157006"/>
    </source>
</evidence>
<dbReference type="EMBL" id="OX451736">
    <property type="protein sequence ID" value="CAI8586300.1"/>
    <property type="molecule type" value="Genomic_DNA"/>
</dbReference>
<evidence type="ECO:0000313" key="1">
    <source>
        <dbReference type="EMBL" id="CAI8586300.1"/>
    </source>
</evidence>
<name>A0AAV0YJW2_VICFA</name>
<accession>A0AAV0YJW2</accession>